<dbReference type="InterPro" id="IPR012999">
    <property type="entry name" value="Pyr_OxRdtase_I_AS"/>
</dbReference>
<evidence type="ECO:0000256" key="8">
    <source>
        <dbReference type="SAM" id="MobiDB-lite"/>
    </source>
</evidence>
<dbReference type="PANTHER" id="PTHR22912">
    <property type="entry name" value="DISULFIDE OXIDOREDUCTASE"/>
    <property type="match status" value="1"/>
</dbReference>
<feature type="region of interest" description="Disordered" evidence="8">
    <location>
        <begin position="339"/>
        <end position="359"/>
    </location>
</feature>
<organism evidence="10 11">
    <name type="scientific">Colocasia esculenta</name>
    <name type="common">Wild taro</name>
    <name type="synonym">Arum esculentum</name>
    <dbReference type="NCBI Taxonomy" id="4460"/>
    <lineage>
        <taxon>Eukaryota</taxon>
        <taxon>Viridiplantae</taxon>
        <taxon>Streptophyta</taxon>
        <taxon>Embryophyta</taxon>
        <taxon>Tracheophyta</taxon>
        <taxon>Spermatophyta</taxon>
        <taxon>Magnoliopsida</taxon>
        <taxon>Liliopsida</taxon>
        <taxon>Araceae</taxon>
        <taxon>Aroideae</taxon>
        <taxon>Colocasieae</taxon>
        <taxon>Colocasia</taxon>
    </lineage>
</organism>
<reference evidence="10" key="1">
    <citation type="submission" date="2017-07" db="EMBL/GenBank/DDBJ databases">
        <title>Taro Niue Genome Assembly and Annotation.</title>
        <authorList>
            <person name="Atibalentja N."/>
            <person name="Keating K."/>
            <person name="Fields C.J."/>
        </authorList>
    </citation>
    <scope>NUCLEOTIDE SEQUENCE</scope>
    <source>
        <strain evidence="10">Niue_2</strain>
        <tissue evidence="10">Leaf</tissue>
    </source>
</reference>
<comment type="similarity">
    <text evidence="2">Belongs to the class-I pyridine nucleotide-disulfide oxidoreductase family.</text>
</comment>
<evidence type="ECO:0000256" key="2">
    <source>
        <dbReference type="ARBA" id="ARBA00007532"/>
    </source>
</evidence>
<comment type="caution">
    <text evidence="10">The sequence shown here is derived from an EMBL/GenBank/DDBJ whole genome shotgun (WGS) entry which is preliminary data.</text>
</comment>
<dbReference type="PROSITE" id="PS00076">
    <property type="entry name" value="PYRIDINE_REDOX_1"/>
    <property type="match status" value="1"/>
</dbReference>
<keyword evidence="11" id="KW-1185">Reference proteome</keyword>
<dbReference type="PANTHER" id="PTHR22912:SF151">
    <property type="entry name" value="DIHYDROLIPOYL DEHYDROGENASE, MITOCHONDRIAL"/>
    <property type="match status" value="1"/>
</dbReference>
<protein>
    <recommendedName>
        <fullName evidence="9">FAD/NAD(P)-binding domain-containing protein</fullName>
    </recommendedName>
</protein>
<gene>
    <name evidence="10" type="ORF">Taro_031901</name>
</gene>
<evidence type="ECO:0000259" key="9">
    <source>
        <dbReference type="Pfam" id="PF07992"/>
    </source>
</evidence>
<evidence type="ECO:0000256" key="1">
    <source>
        <dbReference type="ARBA" id="ARBA00001974"/>
    </source>
</evidence>
<keyword evidence="7" id="KW-0676">Redox-active center</keyword>
<dbReference type="Proteomes" id="UP000652761">
    <property type="component" value="Unassembled WGS sequence"/>
</dbReference>
<keyword evidence="6" id="KW-1015">Disulfide bond</keyword>
<evidence type="ECO:0000256" key="6">
    <source>
        <dbReference type="ARBA" id="ARBA00023157"/>
    </source>
</evidence>
<dbReference type="GO" id="GO:0050660">
    <property type="term" value="F:flavin adenine dinucleotide binding"/>
    <property type="evidence" value="ECO:0007669"/>
    <property type="project" value="TreeGrafter"/>
</dbReference>
<name>A0A843W2A7_COLES</name>
<evidence type="ECO:0000256" key="7">
    <source>
        <dbReference type="ARBA" id="ARBA00023284"/>
    </source>
</evidence>
<evidence type="ECO:0000313" key="11">
    <source>
        <dbReference type="Proteomes" id="UP000652761"/>
    </source>
</evidence>
<keyword evidence="3" id="KW-0285">Flavoprotein</keyword>
<dbReference type="InterPro" id="IPR036188">
    <property type="entry name" value="FAD/NAD-bd_sf"/>
</dbReference>
<sequence length="359" mass="38162">LFKTPPLHLVTSVTPSTRRGGAYEGRGGAYIYVSPHTTHQFPPKSKQPRRCSLYFLPHPRYSSTSSVPLPPSQLPHSDPSSAFLTTIPAMQAAFSLSSASPLSPAAASRSCSAADRAASGALLGLSSGLRFCGLRREALGSCFLSRSCSSGSSRPRLPRKVSASASENGSASKSFDYDLVIIGAGVGGHGAALHAVEKGLKTAIVEGDIIGGTCVNRGCVPSKALLAVSGRMREFQNEQHLKALGLQVMLSSVYGGESPPREPSPWWGDRNPPLGEVFRQKAVKLHRGDPLGGVFLPMGPSIGPLLSLCQMKKGERGLTFRGVLLVSSNLYKWETKGTSKKGFLPEKKGRKGHKEEEEL</sequence>
<dbReference type="Gene3D" id="3.50.50.60">
    <property type="entry name" value="FAD/NAD(P)-binding domain"/>
    <property type="match status" value="1"/>
</dbReference>
<dbReference type="Pfam" id="PF07992">
    <property type="entry name" value="Pyr_redox_2"/>
    <property type="match status" value="1"/>
</dbReference>
<keyword evidence="5" id="KW-0560">Oxidoreductase</keyword>
<accession>A0A843W2A7</accession>
<dbReference type="InterPro" id="IPR023753">
    <property type="entry name" value="FAD/NAD-binding_dom"/>
</dbReference>
<keyword evidence="4" id="KW-0274">FAD</keyword>
<dbReference type="SUPFAM" id="SSF51905">
    <property type="entry name" value="FAD/NAD(P)-binding domain"/>
    <property type="match status" value="1"/>
</dbReference>
<dbReference type="PRINTS" id="PR00411">
    <property type="entry name" value="PNDRDTASEI"/>
</dbReference>
<evidence type="ECO:0000256" key="5">
    <source>
        <dbReference type="ARBA" id="ARBA00023002"/>
    </source>
</evidence>
<feature type="non-terminal residue" evidence="10">
    <location>
        <position position="1"/>
    </location>
</feature>
<proteinExistence type="inferred from homology"/>
<dbReference type="EMBL" id="NMUH01002310">
    <property type="protein sequence ID" value="MQL99184.1"/>
    <property type="molecule type" value="Genomic_DNA"/>
</dbReference>
<feature type="compositionally biased region" description="Low complexity" evidence="8">
    <location>
        <begin position="146"/>
        <end position="155"/>
    </location>
</feature>
<evidence type="ECO:0000256" key="4">
    <source>
        <dbReference type="ARBA" id="ARBA00022827"/>
    </source>
</evidence>
<evidence type="ECO:0000313" key="10">
    <source>
        <dbReference type="EMBL" id="MQL99184.1"/>
    </source>
</evidence>
<dbReference type="GO" id="GO:0004148">
    <property type="term" value="F:dihydrolipoyl dehydrogenase (NADH) activity"/>
    <property type="evidence" value="ECO:0007669"/>
    <property type="project" value="TreeGrafter"/>
</dbReference>
<comment type="cofactor">
    <cofactor evidence="1">
        <name>FAD</name>
        <dbReference type="ChEBI" id="CHEBI:57692"/>
    </cofactor>
</comment>
<dbReference type="InterPro" id="IPR050151">
    <property type="entry name" value="Class-I_Pyr_Nuc-Dis_Oxidored"/>
</dbReference>
<feature type="region of interest" description="Disordered" evidence="8">
    <location>
        <begin position="146"/>
        <end position="171"/>
    </location>
</feature>
<dbReference type="AlphaFoldDB" id="A0A843W2A7"/>
<dbReference type="GO" id="GO:0006103">
    <property type="term" value="P:2-oxoglutarate metabolic process"/>
    <property type="evidence" value="ECO:0007669"/>
    <property type="project" value="TreeGrafter"/>
</dbReference>
<dbReference type="GO" id="GO:0005739">
    <property type="term" value="C:mitochondrion"/>
    <property type="evidence" value="ECO:0007669"/>
    <property type="project" value="TreeGrafter"/>
</dbReference>
<evidence type="ECO:0000256" key="3">
    <source>
        <dbReference type="ARBA" id="ARBA00022630"/>
    </source>
</evidence>
<dbReference type="OrthoDB" id="5956163at2759"/>
<feature type="domain" description="FAD/NAD(P)-binding" evidence="9">
    <location>
        <begin position="177"/>
        <end position="247"/>
    </location>
</feature>
<dbReference type="GO" id="GO:0045252">
    <property type="term" value="C:oxoglutarate dehydrogenase complex"/>
    <property type="evidence" value="ECO:0007669"/>
    <property type="project" value="TreeGrafter"/>
</dbReference>